<gene>
    <name evidence="1" type="ORF">CHL78_007830</name>
</gene>
<name>A0A371J5D9_9FIRM</name>
<accession>A0A371J5D9</accession>
<dbReference type="RefSeq" id="WP_094367914.1">
    <property type="nucleotide sequence ID" value="NZ_NOJY02000010.1"/>
</dbReference>
<dbReference type="OrthoDB" id="1751793at2"/>
<organism evidence="1 2">
    <name type="scientific">Romboutsia weinsteinii</name>
    <dbReference type="NCBI Taxonomy" id="2020949"/>
    <lineage>
        <taxon>Bacteria</taxon>
        <taxon>Bacillati</taxon>
        <taxon>Bacillota</taxon>
        <taxon>Clostridia</taxon>
        <taxon>Peptostreptococcales</taxon>
        <taxon>Peptostreptococcaceae</taxon>
        <taxon>Romboutsia</taxon>
    </lineage>
</organism>
<keyword evidence="2" id="KW-1185">Reference proteome</keyword>
<sequence length="195" mass="22200">MNFEMNNPSLKFISTNDVYEAIDRCNSKVLRITYCSLTINNQCSNTKTEVIKVNRVDRSCGIIEGQILRNNQPVEDIILRDRRILRIECVQGSTPPGPSPIFDIIKNCKGFVRITECTQLVGGQCQDRRSYPFLVTDVDERNNTIKGFRISGNQNPEFIILDASLILRVECLSQGSNPNLPWMLIPILLQNKPNR</sequence>
<protein>
    <submittedName>
        <fullName evidence="1">Uncharacterized protein</fullName>
    </submittedName>
</protein>
<comment type="caution">
    <text evidence="1">The sequence shown here is derived from an EMBL/GenBank/DDBJ whole genome shotgun (WGS) entry which is preliminary data.</text>
</comment>
<evidence type="ECO:0000313" key="1">
    <source>
        <dbReference type="EMBL" id="RDY27903.1"/>
    </source>
</evidence>
<dbReference type="EMBL" id="NOJY02000010">
    <property type="protein sequence ID" value="RDY27903.1"/>
    <property type="molecule type" value="Genomic_DNA"/>
</dbReference>
<dbReference type="AlphaFoldDB" id="A0A371J5D9"/>
<proteinExistence type="predicted"/>
<evidence type="ECO:0000313" key="2">
    <source>
        <dbReference type="Proteomes" id="UP000215694"/>
    </source>
</evidence>
<dbReference type="Proteomes" id="UP000215694">
    <property type="component" value="Unassembled WGS sequence"/>
</dbReference>
<reference evidence="1 2" key="1">
    <citation type="journal article" date="2017" name="Genome Announc.">
        <title>Draft Genome Sequence of Romboutsia weinsteinii sp. nov. Strain CCRI-19649(T) Isolated from Surface Water.</title>
        <authorList>
            <person name="Maheux A.F."/>
            <person name="Boudreau D.K."/>
            <person name="Berube E."/>
            <person name="Boissinot M."/>
            <person name="Cantin P."/>
            <person name="Raymond F."/>
            <person name="Corbeil J."/>
            <person name="Omar R.F."/>
            <person name="Bergeron M.G."/>
        </authorList>
    </citation>
    <scope>NUCLEOTIDE SEQUENCE [LARGE SCALE GENOMIC DNA]</scope>
    <source>
        <strain evidence="1 2">CCRI-19649</strain>
    </source>
</reference>